<evidence type="ECO:0000256" key="2">
    <source>
        <dbReference type="ARBA" id="ARBA00022475"/>
    </source>
</evidence>
<feature type="domain" description="Glycosyltransferase RgtA/B/C/D-like" evidence="9">
    <location>
        <begin position="155"/>
        <end position="301"/>
    </location>
</feature>
<keyword evidence="5 8" id="KW-0812">Transmembrane</keyword>
<proteinExistence type="predicted"/>
<dbReference type="Pfam" id="PF13231">
    <property type="entry name" value="PMT_2"/>
    <property type="match status" value="1"/>
</dbReference>
<feature type="transmembrane region" description="Helical" evidence="8">
    <location>
        <begin position="287"/>
        <end position="306"/>
    </location>
</feature>
<dbReference type="PANTHER" id="PTHR33908:SF11">
    <property type="entry name" value="MEMBRANE PROTEIN"/>
    <property type="match status" value="1"/>
</dbReference>
<evidence type="ECO:0000256" key="7">
    <source>
        <dbReference type="ARBA" id="ARBA00023136"/>
    </source>
</evidence>
<evidence type="ECO:0000256" key="4">
    <source>
        <dbReference type="ARBA" id="ARBA00022679"/>
    </source>
</evidence>
<dbReference type="InterPro" id="IPR038731">
    <property type="entry name" value="RgtA/B/C-like"/>
</dbReference>
<dbReference type="InterPro" id="IPR050297">
    <property type="entry name" value="LipidA_mod_glycosyltrf_83"/>
</dbReference>
<dbReference type="AlphaFoldDB" id="A0A927AZM6"/>
<keyword evidence="6 8" id="KW-1133">Transmembrane helix</keyword>
<evidence type="ECO:0000256" key="8">
    <source>
        <dbReference type="SAM" id="Phobius"/>
    </source>
</evidence>
<keyword evidence="3" id="KW-0328">Glycosyltransferase</keyword>
<keyword evidence="4" id="KW-0808">Transferase</keyword>
<feature type="transmembrane region" description="Helical" evidence="8">
    <location>
        <begin position="46"/>
        <end position="66"/>
    </location>
</feature>
<evidence type="ECO:0000256" key="5">
    <source>
        <dbReference type="ARBA" id="ARBA00022692"/>
    </source>
</evidence>
<keyword evidence="7 8" id="KW-0472">Membrane</keyword>
<accession>A0A927AZM6</accession>
<dbReference type="EMBL" id="JACXAA010000002">
    <property type="protein sequence ID" value="MBD2752582.1"/>
    <property type="molecule type" value="Genomic_DNA"/>
</dbReference>
<sequence>MKYEADSLVSHIPRYFTRKGVTAFVAIMVLNVLLFSHRFLPEQWYVFNFLEVIFFFRLSSTLSVRWAALSTLDFTKRLTKTAFFIRFVWVIFSYFYYKWTTGQPFEFQSADSVGYHNEAIWLAGLLKDNKWHVYTTYIGKNYSDLGYPTYLGSLYYLFGDYVLLPRLIKVLLGSLTCLFVYKIGRNNFGESTGRMAGIMAMLVPNLIYYCGLHVKETEMVFLTVWFVYLGDKLIRKRSLKLSDLSWLFVIGALLFLFRTVLAACLIGSIGLATLFTARQVSMISRRIGLISVLVVASLLIIVTPVGDNITEYLKASDQSQSKQMWSFSVREGANKLAHHGSRGVFLPVMLIAPFPTLVYIYDQPNTMMLGGAYFTRNVYAFFVFVALFILYQRKQLKEHVLLLSVIFSYIFVLASSGFALSERFHLPLIPFLLIMAAYGVSQMNRKNTRYYVPYLVLVGLLILGWNWFKLAGRA</sequence>
<evidence type="ECO:0000256" key="3">
    <source>
        <dbReference type="ARBA" id="ARBA00022676"/>
    </source>
</evidence>
<feature type="transmembrane region" description="Helical" evidence="8">
    <location>
        <begin position="400"/>
        <end position="418"/>
    </location>
</feature>
<feature type="transmembrane region" description="Helical" evidence="8">
    <location>
        <begin position="373"/>
        <end position="391"/>
    </location>
</feature>
<evidence type="ECO:0000259" key="9">
    <source>
        <dbReference type="Pfam" id="PF13231"/>
    </source>
</evidence>
<organism evidence="10 11">
    <name type="scientific">Spirosoma validum</name>
    <dbReference type="NCBI Taxonomy" id="2771355"/>
    <lineage>
        <taxon>Bacteria</taxon>
        <taxon>Pseudomonadati</taxon>
        <taxon>Bacteroidota</taxon>
        <taxon>Cytophagia</taxon>
        <taxon>Cytophagales</taxon>
        <taxon>Cytophagaceae</taxon>
        <taxon>Spirosoma</taxon>
    </lineage>
</organism>
<name>A0A927AZM6_9BACT</name>
<dbReference type="GO" id="GO:0016763">
    <property type="term" value="F:pentosyltransferase activity"/>
    <property type="evidence" value="ECO:0007669"/>
    <property type="project" value="TreeGrafter"/>
</dbReference>
<dbReference type="PANTHER" id="PTHR33908">
    <property type="entry name" value="MANNOSYLTRANSFERASE YKCB-RELATED"/>
    <property type="match status" value="1"/>
</dbReference>
<keyword evidence="2" id="KW-1003">Cell membrane</keyword>
<feature type="transmembrane region" description="Helical" evidence="8">
    <location>
        <begin position="450"/>
        <end position="468"/>
    </location>
</feature>
<evidence type="ECO:0000256" key="1">
    <source>
        <dbReference type="ARBA" id="ARBA00004651"/>
    </source>
</evidence>
<evidence type="ECO:0000256" key="6">
    <source>
        <dbReference type="ARBA" id="ARBA00022989"/>
    </source>
</evidence>
<comment type="subcellular location">
    <subcellularLocation>
        <location evidence="1">Cell membrane</location>
        <topology evidence="1">Multi-pass membrane protein</topology>
    </subcellularLocation>
</comment>
<evidence type="ECO:0000313" key="11">
    <source>
        <dbReference type="Proteomes" id="UP000653797"/>
    </source>
</evidence>
<evidence type="ECO:0000313" key="10">
    <source>
        <dbReference type="EMBL" id="MBD2752582.1"/>
    </source>
</evidence>
<keyword evidence="11" id="KW-1185">Reference proteome</keyword>
<dbReference type="GO" id="GO:0005886">
    <property type="term" value="C:plasma membrane"/>
    <property type="evidence" value="ECO:0007669"/>
    <property type="project" value="UniProtKB-SubCell"/>
</dbReference>
<feature type="transmembrane region" description="Helical" evidence="8">
    <location>
        <begin position="163"/>
        <end position="181"/>
    </location>
</feature>
<gene>
    <name evidence="10" type="ORF">IC230_06765</name>
</gene>
<dbReference type="RefSeq" id="WP_191038214.1">
    <property type="nucleotide sequence ID" value="NZ_JACXAA010000002.1"/>
</dbReference>
<feature type="transmembrane region" description="Helical" evidence="8">
    <location>
        <begin position="78"/>
        <end position="97"/>
    </location>
</feature>
<protein>
    <submittedName>
        <fullName evidence="10">Glycosyltransferase family 39 protein</fullName>
    </submittedName>
</protein>
<dbReference type="GO" id="GO:0009103">
    <property type="term" value="P:lipopolysaccharide biosynthetic process"/>
    <property type="evidence" value="ECO:0007669"/>
    <property type="project" value="UniProtKB-ARBA"/>
</dbReference>
<feature type="transmembrane region" description="Helical" evidence="8">
    <location>
        <begin position="424"/>
        <end position="441"/>
    </location>
</feature>
<comment type="caution">
    <text evidence="10">The sequence shown here is derived from an EMBL/GenBank/DDBJ whole genome shotgun (WGS) entry which is preliminary data.</text>
</comment>
<reference evidence="10" key="1">
    <citation type="submission" date="2020-09" db="EMBL/GenBank/DDBJ databases">
        <authorList>
            <person name="Kim M.K."/>
        </authorList>
    </citation>
    <scope>NUCLEOTIDE SEQUENCE</scope>
    <source>
        <strain evidence="10">BT704</strain>
    </source>
</reference>
<feature type="transmembrane region" description="Helical" evidence="8">
    <location>
        <begin position="246"/>
        <end position="275"/>
    </location>
</feature>
<feature type="transmembrane region" description="Helical" evidence="8">
    <location>
        <begin position="21"/>
        <end position="40"/>
    </location>
</feature>
<dbReference type="Proteomes" id="UP000653797">
    <property type="component" value="Unassembled WGS sequence"/>
</dbReference>